<dbReference type="InterPro" id="IPR051465">
    <property type="entry name" value="Cell_Envelope_Struct_Comp"/>
</dbReference>
<dbReference type="Pfam" id="PF00395">
    <property type="entry name" value="SLH"/>
    <property type="match status" value="2"/>
</dbReference>
<comment type="caution">
    <text evidence="4">The sequence shown here is derived from an EMBL/GenBank/DDBJ whole genome shotgun (WGS) entry which is preliminary data.</text>
</comment>
<evidence type="ECO:0000256" key="1">
    <source>
        <dbReference type="ARBA" id="ARBA00022737"/>
    </source>
</evidence>
<feature type="domain" description="SLH" evidence="3">
    <location>
        <begin position="246"/>
        <end position="303"/>
    </location>
</feature>
<feature type="signal peptide" evidence="2">
    <location>
        <begin position="1"/>
        <end position="23"/>
    </location>
</feature>
<protein>
    <submittedName>
        <fullName evidence="4">S-layer homology domain-containing protein</fullName>
    </submittedName>
</protein>
<evidence type="ECO:0000313" key="4">
    <source>
        <dbReference type="EMBL" id="HIU92996.1"/>
    </source>
</evidence>
<evidence type="ECO:0000313" key="5">
    <source>
        <dbReference type="Proteomes" id="UP000886748"/>
    </source>
</evidence>
<evidence type="ECO:0000256" key="2">
    <source>
        <dbReference type="SAM" id="SignalP"/>
    </source>
</evidence>
<feature type="chain" id="PRO_5038449128" evidence="2">
    <location>
        <begin position="24"/>
        <end position="707"/>
    </location>
</feature>
<organism evidence="4 5">
    <name type="scientific">Candidatus Limenecus avicola</name>
    <dbReference type="NCBI Taxonomy" id="2840847"/>
    <lineage>
        <taxon>Bacteria</taxon>
        <taxon>Bacillati</taxon>
        <taxon>Bacillota</taxon>
        <taxon>Clostridia</taxon>
        <taxon>Eubacteriales</taxon>
        <taxon>Clostridiaceae</taxon>
        <taxon>Clostridiaceae incertae sedis</taxon>
        <taxon>Candidatus Limenecus</taxon>
    </lineage>
</organism>
<dbReference type="EMBL" id="DVOD01000055">
    <property type="protein sequence ID" value="HIU92996.1"/>
    <property type="molecule type" value="Genomic_DNA"/>
</dbReference>
<sequence>MTINKLTLAAALTIGLMAGTMNSGIASNVDISSLDMSKLAACPISGCQADVTPDTAVCPCAPAPVSDCGCNTGCAAPCDPCNTCAPVDPCEPCNPCEAAAPCCQPVIQSVCASQIDGKSMAKQHYAYPANVYSDTQAVGSQANNVIIGEGQGCGCPIAPSQGVMVSDLPTCGCACGEGITTGAAAELPVLGSQTLDLNQVMTGGAAPVATGTCPIEMQTPSGMDVVKRSIVPFNPPITGGASPITGASSFEDVPAGFWAGCDINLLAENKVIAGYPDRTFKPNLPVSRAEIASMAVNGFNLRSCGCPNKTFKDVPADHWANQAINTAVANGLMEGYPGDMFKPNKPVTRAEAMVTLAKGIPCEMDNCKAEEILSKYCDGNKVPSWAKIPVAKAIESGALKDVPNPNEIQACKDASRADVASMLEAVRCAMGYSKKDVAYTAPDCGCTGGAAFVAKDEVVTIPTMCLKFEDEISAKSATIGDRFAAKTTEDVMINGMSFPAGSKVYGKVTEVERPTGNCKGGLKLSFERIQNGDCKANLPQQVLTAQVKNDKKPNFFAKVIEAPFNWTGGVLGTVGRTVGGAIVSLGNAAEHVTDGVGLTLGETLQGSLPAAGRSLMDSTKALVKAPIDLTRTALSGTIGLLQHTGDEVAYLVDPKGNRVTSVNPRENITVAFGCNSCTGCAAPVQPCECDPCAKPAPCDCQNDCGCK</sequence>
<evidence type="ECO:0000259" key="3">
    <source>
        <dbReference type="PROSITE" id="PS51272"/>
    </source>
</evidence>
<proteinExistence type="predicted"/>
<name>A0A9D1SSB9_9CLOT</name>
<reference evidence="4" key="2">
    <citation type="journal article" date="2021" name="PeerJ">
        <title>Extensive microbial diversity within the chicken gut microbiome revealed by metagenomics and culture.</title>
        <authorList>
            <person name="Gilroy R."/>
            <person name="Ravi A."/>
            <person name="Getino M."/>
            <person name="Pursley I."/>
            <person name="Horton D.L."/>
            <person name="Alikhan N.F."/>
            <person name="Baker D."/>
            <person name="Gharbi K."/>
            <person name="Hall N."/>
            <person name="Watson M."/>
            <person name="Adriaenssens E.M."/>
            <person name="Foster-Nyarko E."/>
            <person name="Jarju S."/>
            <person name="Secka A."/>
            <person name="Antonio M."/>
            <person name="Oren A."/>
            <person name="Chaudhuri R.R."/>
            <person name="La Ragione R."/>
            <person name="Hildebrand F."/>
            <person name="Pallen M.J."/>
        </authorList>
    </citation>
    <scope>NUCLEOTIDE SEQUENCE</scope>
    <source>
        <strain evidence="4">CHK154-7741</strain>
    </source>
</reference>
<dbReference type="InterPro" id="IPR001119">
    <property type="entry name" value="SLH_dom"/>
</dbReference>
<dbReference type="AlphaFoldDB" id="A0A9D1SSB9"/>
<dbReference type="PANTHER" id="PTHR43308">
    <property type="entry name" value="OUTER MEMBRANE PROTEIN ALPHA-RELATED"/>
    <property type="match status" value="1"/>
</dbReference>
<accession>A0A9D1SSB9</accession>
<keyword evidence="1" id="KW-0677">Repeat</keyword>
<dbReference type="PROSITE" id="PS51272">
    <property type="entry name" value="SLH"/>
    <property type="match status" value="2"/>
</dbReference>
<dbReference type="PANTHER" id="PTHR43308:SF5">
    <property type="entry name" value="S-LAYER PROTEIN _ PEPTIDOGLYCAN ENDO-BETA-N-ACETYLGLUCOSAMINIDASE"/>
    <property type="match status" value="1"/>
</dbReference>
<keyword evidence="2" id="KW-0732">Signal</keyword>
<feature type="domain" description="SLH" evidence="3">
    <location>
        <begin position="307"/>
        <end position="370"/>
    </location>
</feature>
<dbReference type="Proteomes" id="UP000886748">
    <property type="component" value="Unassembled WGS sequence"/>
</dbReference>
<gene>
    <name evidence="4" type="ORF">IAD26_07680</name>
</gene>
<reference evidence="4" key="1">
    <citation type="submission" date="2020-10" db="EMBL/GenBank/DDBJ databases">
        <authorList>
            <person name="Gilroy R."/>
        </authorList>
    </citation>
    <scope>NUCLEOTIDE SEQUENCE</scope>
    <source>
        <strain evidence="4">CHK154-7741</strain>
    </source>
</reference>